<dbReference type="Pfam" id="PF12837">
    <property type="entry name" value="Fer4_6"/>
    <property type="match status" value="1"/>
</dbReference>
<dbReference type="PANTHER" id="PTHR42895:SF1">
    <property type="entry name" value="IRON-SULFUR CLUSTER PROTEIN"/>
    <property type="match status" value="1"/>
</dbReference>
<reference evidence="3" key="2">
    <citation type="submission" date="2021-08" db="EMBL/GenBank/DDBJ databases">
        <authorList>
            <person name="Dalcin Martins P."/>
        </authorList>
    </citation>
    <scope>NUCLEOTIDE SEQUENCE</scope>
    <source>
        <strain evidence="3">MAG_39</strain>
    </source>
</reference>
<sequence length="255" mass="27735">MRIKRKIVEIDEERCNGCGQCVPNCAEGALQIVDGKVRLVSEIYCDGLGACLGNCPQDAIRIVEREAEAFDEEATEHYLKEKAEREKKEAIPAPAPHGSGCPSSRIQMFGGSSPCAVANKPVAQAASASALSHWPVQIRLVPPTAPFLRGAHLLVAADCTPVAYPDFQRDFLRNKVVMIGCPKFDNADEYLQKFADIFRTADIKSVTVAIMEVPCCSRLPMIVERGMAVSGKKIPVEVVVISTRGEIINRQAIAI</sequence>
<dbReference type="PROSITE" id="PS51379">
    <property type="entry name" value="4FE4S_FER_2"/>
    <property type="match status" value="2"/>
</dbReference>
<dbReference type="EMBL" id="JAIOIV010000076">
    <property type="protein sequence ID" value="MBZ0156440.1"/>
    <property type="molecule type" value="Genomic_DNA"/>
</dbReference>
<evidence type="ECO:0000313" key="4">
    <source>
        <dbReference type="Proteomes" id="UP000705867"/>
    </source>
</evidence>
<dbReference type="InterPro" id="IPR052911">
    <property type="entry name" value="Corrinoid_activation_enz"/>
</dbReference>
<evidence type="ECO:0000256" key="1">
    <source>
        <dbReference type="SAM" id="MobiDB-lite"/>
    </source>
</evidence>
<feature type="domain" description="4Fe-4S ferredoxin-type" evidence="2">
    <location>
        <begin position="6"/>
        <end position="35"/>
    </location>
</feature>
<feature type="domain" description="4Fe-4S ferredoxin-type" evidence="2">
    <location>
        <begin position="36"/>
        <end position="65"/>
    </location>
</feature>
<dbReference type="Gene3D" id="3.30.70.20">
    <property type="match status" value="1"/>
</dbReference>
<accession>A0A953JC77</accession>
<dbReference type="PANTHER" id="PTHR42895">
    <property type="entry name" value="IRON-SULFUR CLUSTER-BINDING PROTEIN-RELATED"/>
    <property type="match status" value="1"/>
</dbReference>
<dbReference type="Proteomes" id="UP000705867">
    <property type="component" value="Unassembled WGS sequence"/>
</dbReference>
<evidence type="ECO:0000259" key="2">
    <source>
        <dbReference type="PROSITE" id="PS51379"/>
    </source>
</evidence>
<proteinExistence type="predicted"/>
<dbReference type="InterPro" id="IPR017896">
    <property type="entry name" value="4Fe4S_Fe-S-bd"/>
</dbReference>
<gene>
    <name evidence="3" type="ORF">K8I29_09570</name>
</gene>
<evidence type="ECO:0000313" key="3">
    <source>
        <dbReference type="EMBL" id="MBZ0156440.1"/>
    </source>
</evidence>
<name>A0A953JC77_9BACT</name>
<feature type="region of interest" description="Disordered" evidence="1">
    <location>
        <begin position="82"/>
        <end position="101"/>
    </location>
</feature>
<organism evidence="3 4">
    <name type="scientific">Candidatus Nitrobium versatile</name>
    <dbReference type="NCBI Taxonomy" id="2884831"/>
    <lineage>
        <taxon>Bacteria</taxon>
        <taxon>Pseudomonadati</taxon>
        <taxon>Nitrospirota</taxon>
        <taxon>Nitrospiria</taxon>
        <taxon>Nitrospirales</taxon>
        <taxon>Nitrospiraceae</taxon>
        <taxon>Candidatus Nitrobium</taxon>
    </lineage>
</organism>
<comment type="caution">
    <text evidence="3">The sequence shown here is derived from an EMBL/GenBank/DDBJ whole genome shotgun (WGS) entry which is preliminary data.</text>
</comment>
<reference evidence="3" key="1">
    <citation type="journal article" date="2021" name="bioRxiv">
        <title>Unraveling nitrogen, sulfur and carbon metabolic pathways and microbial community transcriptional responses to substrate deprivation and toxicity stresses in a bioreactor mimicking anoxic brackish coastal sediment conditions.</title>
        <authorList>
            <person name="Martins P.D."/>
            <person name="Echeveste M.J."/>
            <person name="Arshad A."/>
            <person name="Kurth J."/>
            <person name="Ouboter H."/>
            <person name="Jetten M.S.M."/>
            <person name="Welte C.U."/>
        </authorList>
    </citation>
    <scope>NUCLEOTIDE SEQUENCE</scope>
    <source>
        <strain evidence="3">MAG_39</strain>
    </source>
</reference>
<protein>
    <submittedName>
        <fullName evidence="3">4Fe-4S binding protein</fullName>
    </submittedName>
</protein>
<dbReference type="SUPFAM" id="SSF54862">
    <property type="entry name" value="4Fe-4S ferredoxins"/>
    <property type="match status" value="1"/>
</dbReference>
<dbReference type="AlphaFoldDB" id="A0A953JC77"/>